<accession>A0AAU9KFM9</accession>
<name>A0AAU9KFM9_9CILI</name>
<gene>
    <name evidence="3" type="ORF">BSTOLATCC_MIC61115</name>
</gene>
<dbReference type="Proteomes" id="UP001162131">
    <property type="component" value="Unassembled WGS sequence"/>
</dbReference>
<evidence type="ECO:0000256" key="2">
    <source>
        <dbReference type="SAM" id="MobiDB-lite"/>
    </source>
</evidence>
<evidence type="ECO:0000256" key="1">
    <source>
        <dbReference type="SAM" id="Coils"/>
    </source>
</evidence>
<evidence type="ECO:0000313" key="4">
    <source>
        <dbReference type="Proteomes" id="UP001162131"/>
    </source>
</evidence>
<keyword evidence="4" id="KW-1185">Reference proteome</keyword>
<feature type="coiled-coil region" evidence="1">
    <location>
        <begin position="248"/>
        <end position="282"/>
    </location>
</feature>
<feature type="region of interest" description="Disordered" evidence="2">
    <location>
        <begin position="585"/>
        <end position="609"/>
    </location>
</feature>
<dbReference type="EMBL" id="CAJZBQ010000058">
    <property type="protein sequence ID" value="CAG9334503.1"/>
    <property type="molecule type" value="Genomic_DNA"/>
</dbReference>
<feature type="coiled-coil region" evidence="1">
    <location>
        <begin position="432"/>
        <end position="459"/>
    </location>
</feature>
<evidence type="ECO:0000313" key="3">
    <source>
        <dbReference type="EMBL" id="CAG9334503.1"/>
    </source>
</evidence>
<protein>
    <submittedName>
        <fullName evidence="3">Uncharacterized protein</fullName>
    </submittedName>
</protein>
<dbReference type="AlphaFoldDB" id="A0AAU9KFM9"/>
<proteinExistence type="predicted"/>
<keyword evidence="1" id="KW-0175">Coiled coil</keyword>
<comment type="caution">
    <text evidence="3">The sequence shown here is derived from an EMBL/GenBank/DDBJ whole genome shotgun (WGS) entry which is preliminary data.</text>
</comment>
<sequence>MSIKRESKTIIETTSRSENIDSAIATVPLAPLVTFDMNFDTLRDFLNNVAIAINQQGTYIKIISKEIQNKIANSEFNDMLSALTNSFRSEFISRKASSLHWQEALVSTTEGLRSLSDQIFNLNQFKSDIADKVSQIDNQISKKVDANDHSHLKKKLKHKISLKAETKDFNEKTRDLRDIIGRNEEKVGKFMVDMEKKFNDLETKTLWKLKDCEDLLKTRVNEKFVWDSLNTVELRLKRDILGMSEKKLDKFETLLKDLEKIVREDDQEMSVFKKALKELKEEVDKKLWMLSYEELNAKIDSVKSSLPEMPDFSKEFKEIESKIERIHQELMMHSSVLSNVPEKDFTLKQQLEFLTKEFEKIQADLRLKVDRDVISDLIGNQNKQQPKSVTIEHHESTEFWKFREKANNNFKIIDEKFDKVAKLLDNSQLKKIIKDKADREELMNLIKDHEQRISILESLVKTCDKNCENLEGCIRKIILQFQETNDDFGNALISKKKLLRNNACLSCGRGEINFPIMTHIQGFDGRFYKADDSKIKAGVTTLTEYTESSPELNLQEMTQNTRTTDDTSPLRTLRIRSNLKYPQQLIKGASGTSTSPELHRNRPQSARRA</sequence>
<organism evidence="3 4">
    <name type="scientific">Blepharisma stoltei</name>
    <dbReference type="NCBI Taxonomy" id="1481888"/>
    <lineage>
        <taxon>Eukaryota</taxon>
        <taxon>Sar</taxon>
        <taxon>Alveolata</taxon>
        <taxon>Ciliophora</taxon>
        <taxon>Postciliodesmatophora</taxon>
        <taxon>Heterotrichea</taxon>
        <taxon>Heterotrichida</taxon>
        <taxon>Blepharismidae</taxon>
        <taxon>Blepharisma</taxon>
    </lineage>
</organism>
<reference evidence="3" key="1">
    <citation type="submission" date="2021-09" db="EMBL/GenBank/DDBJ databases">
        <authorList>
            <consortium name="AG Swart"/>
            <person name="Singh M."/>
            <person name="Singh A."/>
            <person name="Seah K."/>
            <person name="Emmerich C."/>
        </authorList>
    </citation>
    <scope>NUCLEOTIDE SEQUENCE</scope>
    <source>
        <strain evidence="3">ATCC30299</strain>
    </source>
</reference>